<dbReference type="PROSITE" id="PS51419">
    <property type="entry name" value="RAB"/>
    <property type="match status" value="1"/>
</dbReference>
<sequence>MGTWGRKLVHAEGNLPGSPHHHPRVRRHLRPAAGPSFPLAVPTFSLFFCSFPLSGCCKLLLSPRLAACWAPQPASQRGQLPGGSPGWQDEGGIAGGTPGRLGTALPVLPPADAGACARLAGDAAGRLRRGEELLPEPVQGRGLPLRDLHSHRGHRFPEQSGGRGRRESEVAGEFGSGRAVRSQAAQKPASSPGSGGPPRPAGGFPSRPPGAVSRQIWDTAGQERFRSVTHAYYRDAQGGSAAGGTCRSVSPCRSGRSNSHCLSPLPALLLLYDITSKISFDNIRAWLSEIHEYAQKDVVIMLLGNKADMSGERAVRTEDGASLAREYGVPFMETSAKTGLNVELAFLAVANSSPAARSRCRGAAAAGRCCTWESWDDAQLQRLRPTGIFPGPEPALPPLTCPGAALASAPLAGLSLQVYRIKAQYFRGLASACFSMREKALTPGRDVGGCRAGAAAEAGDPGGRRSPFLLARAYAADFRQSKGERGRVNTAC</sequence>
<evidence type="ECO:0000256" key="7">
    <source>
        <dbReference type="ARBA" id="ARBA00047660"/>
    </source>
</evidence>
<feature type="region of interest" description="Disordered" evidence="8">
    <location>
        <begin position="73"/>
        <end position="106"/>
    </location>
</feature>
<dbReference type="SMART" id="SM00175">
    <property type="entry name" value="RAB"/>
    <property type="match status" value="1"/>
</dbReference>
<evidence type="ECO:0000256" key="2">
    <source>
        <dbReference type="ARBA" id="ARBA00006270"/>
    </source>
</evidence>
<comment type="similarity">
    <text evidence="2">Belongs to the small GTPase superfamily. Rab family.</text>
</comment>
<feature type="compositionally biased region" description="Low complexity" evidence="8">
    <location>
        <begin position="201"/>
        <end position="211"/>
    </location>
</feature>
<dbReference type="PANTHER" id="PTHR47980">
    <property type="entry name" value="LD44762P"/>
    <property type="match status" value="1"/>
</dbReference>
<accession>A0ABM4FHX9</accession>
<feature type="compositionally biased region" description="Low complexity" evidence="8">
    <location>
        <begin position="182"/>
        <end position="192"/>
    </location>
</feature>
<evidence type="ECO:0000313" key="9">
    <source>
        <dbReference type="Proteomes" id="UP001652627"/>
    </source>
</evidence>
<organism evidence="9 10">
    <name type="scientific">Apteryx mantelli</name>
    <name type="common">North Island brown kiwi</name>
    <dbReference type="NCBI Taxonomy" id="2696672"/>
    <lineage>
        <taxon>Eukaryota</taxon>
        <taxon>Metazoa</taxon>
        <taxon>Chordata</taxon>
        <taxon>Craniata</taxon>
        <taxon>Vertebrata</taxon>
        <taxon>Euteleostomi</taxon>
        <taxon>Archelosauria</taxon>
        <taxon>Archosauria</taxon>
        <taxon>Dinosauria</taxon>
        <taxon>Saurischia</taxon>
        <taxon>Theropoda</taxon>
        <taxon>Coelurosauria</taxon>
        <taxon>Aves</taxon>
        <taxon>Palaeognathae</taxon>
        <taxon>Apterygiformes</taxon>
        <taxon>Apterygidae</taxon>
        <taxon>Apteryx</taxon>
    </lineage>
</organism>
<name>A0ABM4FHX9_9AVES</name>
<evidence type="ECO:0000256" key="4">
    <source>
        <dbReference type="ARBA" id="ARBA00022741"/>
    </source>
</evidence>
<dbReference type="SMART" id="SM00174">
    <property type="entry name" value="RHO"/>
    <property type="match status" value="1"/>
</dbReference>
<dbReference type="PRINTS" id="PR00449">
    <property type="entry name" value="RASTRNSFRMNG"/>
</dbReference>
<evidence type="ECO:0000256" key="8">
    <source>
        <dbReference type="SAM" id="MobiDB-lite"/>
    </source>
</evidence>
<keyword evidence="9" id="KW-1185">Reference proteome</keyword>
<evidence type="ECO:0000256" key="3">
    <source>
        <dbReference type="ARBA" id="ARBA00011984"/>
    </source>
</evidence>
<keyword evidence="5" id="KW-0342">GTP-binding</keyword>
<dbReference type="PROSITE" id="PS51421">
    <property type="entry name" value="RAS"/>
    <property type="match status" value="1"/>
</dbReference>
<evidence type="ECO:0000256" key="5">
    <source>
        <dbReference type="ARBA" id="ARBA00023134"/>
    </source>
</evidence>
<dbReference type="RefSeq" id="XP_067164547.1">
    <property type="nucleotide sequence ID" value="XM_067308446.1"/>
</dbReference>
<dbReference type="EC" id="3.6.5.2" evidence="3"/>
<dbReference type="GeneID" id="106500036"/>
<evidence type="ECO:0000256" key="1">
    <source>
        <dbReference type="ARBA" id="ARBA00004635"/>
    </source>
</evidence>
<dbReference type="SUPFAM" id="SSF52540">
    <property type="entry name" value="P-loop containing nucleoside triphosphate hydrolases"/>
    <property type="match status" value="1"/>
</dbReference>
<gene>
    <name evidence="10" type="primary">RAB37</name>
</gene>
<comment type="catalytic activity">
    <reaction evidence="7">
        <text>GTP + H2O = GDP + phosphate + H(+)</text>
        <dbReference type="Rhea" id="RHEA:19669"/>
        <dbReference type="ChEBI" id="CHEBI:15377"/>
        <dbReference type="ChEBI" id="CHEBI:15378"/>
        <dbReference type="ChEBI" id="CHEBI:37565"/>
        <dbReference type="ChEBI" id="CHEBI:43474"/>
        <dbReference type="ChEBI" id="CHEBI:58189"/>
        <dbReference type="EC" id="3.6.5.2"/>
    </reaction>
    <physiologicalReaction direction="left-to-right" evidence="7">
        <dbReference type="Rhea" id="RHEA:19670"/>
    </physiologicalReaction>
</comment>
<proteinExistence type="inferred from homology"/>
<dbReference type="InterPro" id="IPR001806">
    <property type="entry name" value="Small_GTPase"/>
</dbReference>
<dbReference type="Proteomes" id="UP001652627">
    <property type="component" value="Chromosome 19"/>
</dbReference>
<dbReference type="Gene3D" id="3.40.50.300">
    <property type="entry name" value="P-loop containing nucleotide triphosphate hydrolases"/>
    <property type="match status" value="1"/>
</dbReference>
<evidence type="ECO:0000256" key="6">
    <source>
        <dbReference type="ARBA" id="ARBA00023289"/>
    </source>
</evidence>
<keyword evidence="6" id="KW-0449">Lipoprotein</keyword>
<dbReference type="SMART" id="SM00173">
    <property type="entry name" value="RAS"/>
    <property type="match status" value="1"/>
</dbReference>
<feature type="region of interest" description="Disordered" evidence="8">
    <location>
        <begin position="128"/>
        <end position="213"/>
    </location>
</feature>
<reference evidence="10" key="1">
    <citation type="submission" date="2025-08" db="UniProtKB">
        <authorList>
            <consortium name="RefSeq"/>
        </authorList>
    </citation>
    <scope>IDENTIFICATION</scope>
    <source>
        <tissue evidence="10">Blood</tissue>
    </source>
</reference>
<dbReference type="InterPro" id="IPR050305">
    <property type="entry name" value="Small_GTPase_Rab"/>
</dbReference>
<evidence type="ECO:0000313" key="10">
    <source>
        <dbReference type="RefSeq" id="XP_067164547.1"/>
    </source>
</evidence>
<keyword evidence="4" id="KW-0547">Nucleotide-binding</keyword>
<protein>
    <recommendedName>
        <fullName evidence="3">small monomeric GTPase</fullName>
        <ecNumber evidence="3">3.6.5.2</ecNumber>
    </recommendedName>
</protein>
<dbReference type="InterPro" id="IPR027417">
    <property type="entry name" value="P-loop_NTPase"/>
</dbReference>
<dbReference type="Pfam" id="PF00071">
    <property type="entry name" value="Ras"/>
    <property type="match status" value="2"/>
</dbReference>
<keyword evidence="6" id="KW-0636">Prenylation</keyword>
<comment type="subcellular location">
    <subcellularLocation>
        <location evidence="1">Membrane</location>
        <topology evidence="1">Lipid-anchor</topology>
    </subcellularLocation>
</comment>